<evidence type="ECO:0000256" key="3">
    <source>
        <dbReference type="ARBA" id="ARBA00022759"/>
    </source>
</evidence>
<keyword evidence="3" id="KW-0378">Hydrolase</keyword>
<dbReference type="GO" id="GO:0005743">
    <property type="term" value="C:mitochondrial inner membrane"/>
    <property type="evidence" value="ECO:0007669"/>
    <property type="project" value="TreeGrafter"/>
</dbReference>
<organism evidence="6 7">
    <name type="scientific">Drosophila ananassae</name>
    <name type="common">Fruit fly</name>
    <dbReference type="NCBI Taxonomy" id="7217"/>
    <lineage>
        <taxon>Eukaryota</taxon>
        <taxon>Metazoa</taxon>
        <taxon>Ecdysozoa</taxon>
        <taxon>Arthropoda</taxon>
        <taxon>Hexapoda</taxon>
        <taxon>Insecta</taxon>
        <taxon>Pterygota</taxon>
        <taxon>Neoptera</taxon>
        <taxon>Endopterygota</taxon>
        <taxon>Diptera</taxon>
        <taxon>Brachycera</taxon>
        <taxon>Muscomorpha</taxon>
        <taxon>Ephydroidea</taxon>
        <taxon>Drosophilidae</taxon>
        <taxon>Drosophila</taxon>
        <taxon>Sophophora</taxon>
    </lineage>
</organism>
<dbReference type="Gene3D" id="3.40.570.10">
    <property type="entry name" value="Extracellular Endonuclease, subunit A"/>
    <property type="match status" value="1"/>
</dbReference>
<dbReference type="AlphaFoldDB" id="A0A0P8Y0T4"/>
<dbReference type="GO" id="GO:0004521">
    <property type="term" value="F:RNA endonuclease activity"/>
    <property type="evidence" value="ECO:0007669"/>
    <property type="project" value="TreeGrafter"/>
</dbReference>
<accession>A0A0P8Y0T4</accession>
<evidence type="ECO:0000256" key="2">
    <source>
        <dbReference type="ARBA" id="ARBA00022722"/>
    </source>
</evidence>
<reference evidence="6 7" key="1">
    <citation type="journal article" date="2007" name="Nature">
        <title>Evolution of genes and genomes on the Drosophila phylogeny.</title>
        <authorList>
            <consortium name="Drosophila 12 Genomes Consortium"/>
            <person name="Clark A.G."/>
            <person name="Eisen M.B."/>
            <person name="Smith D.R."/>
            <person name="Bergman C.M."/>
            <person name="Oliver B."/>
            <person name="Markow T.A."/>
            <person name="Kaufman T.C."/>
            <person name="Kellis M."/>
            <person name="Gelbart W."/>
            <person name="Iyer V.N."/>
            <person name="Pollard D.A."/>
            <person name="Sackton T.B."/>
            <person name="Larracuente A.M."/>
            <person name="Singh N.D."/>
            <person name="Abad J.P."/>
            <person name="Abt D.N."/>
            <person name="Adryan B."/>
            <person name="Aguade M."/>
            <person name="Akashi H."/>
            <person name="Anderson W.W."/>
            <person name="Aquadro C.F."/>
            <person name="Ardell D.H."/>
            <person name="Arguello R."/>
            <person name="Artieri C.G."/>
            <person name="Barbash D.A."/>
            <person name="Barker D."/>
            <person name="Barsanti P."/>
            <person name="Batterham P."/>
            <person name="Batzoglou S."/>
            <person name="Begun D."/>
            <person name="Bhutkar A."/>
            <person name="Blanco E."/>
            <person name="Bosak S.A."/>
            <person name="Bradley R.K."/>
            <person name="Brand A.D."/>
            <person name="Brent M.R."/>
            <person name="Brooks A.N."/>
            <person name="Brown R.H."/>
            <person name="Butlin R.K."/>
            <person name="Caggese C."/>
            <person name="Calvi B.R."/>
            <person name="Bernardo de Carvalho A."/>
            <person name="Caspi A."/>
            <person name="Castrezana S."/>
            <person name="Celniker S.E."/>
            <person name="Chang J.L."/>
            <person name="Chapple C."/>
            <person name="Chatterji S."/>
            <person name="Chinwalla A."/>
            <person name="Civetta A."/>
            <person name="Clifton S.W."/>
            <person name="Comeron J.M."/>
            <person name="Costello J.C."/>
            <person name="Coyne J.A."/>
            <person name="Daub J."/>
            <person name="David R.G."/>
            <person name="Delcher A.L."/>
            <person name="Delehaunty K."/>
            <person name="Do C.B."/>
            <person name="Ebling H."/>
            <person name="Edwards K."/>
            <person name="Eickbush T."/>
            <person name="Evans J.D."/>
            <person name="Filipski A."/>
            <person name="Findeiss S."/>
            <person name="Freyhult E."/>
            <person name="Fulton L."/>
            <person name="Fulton R."/>
            <person name="Garcia A.C."/>
            <person name="Gardiner A."/>
            <person name="Garfield D.A."/>
            <person name="Garvin B.E."/>
            <person name="Gibson G."/>
            <person name="Gilbert D."/>
            <person name="Gnerre S."/>
            <person name="Godfrey J."/>
            <person name="Good R."/>
            <person name="Gotea V."/>
            <person name="Gravely B."/>
            <person name="Greenberg A.J."/>
            <person name="Griffiths-Jones S."/>
            <person name="Gross S."/>
            <person name="Guigo R."/>
            <person name="Gustafson E.A."/>
            <person name="Haerty W."/>
            <person name="Hahn M.W."/>
            <person name="Halligan D.L."/>
            <person name="Halpern A.L."/>
            <person name="Halter G.M."/>
            <person name="Han M.V."/>
            <person name="Heger A."/>
            <person name="Hillier L."/>
            <person name="Hinrichs A.S."/>
            <person name="Holmes I."/>
            <person name="Hoskins R.A."/>
            <person name="Hubisz M.J."/>
            <person name="Hultmark D."/>
            <person name="Huntley M.A."/>
            <person name="Jaffe D.B."/>
            <person name="Jagadeeshan S."/>
            <person name="Jeck W.R."/>
            <person name="Johnson J."/>
            <person name="Jones C.D."/>
            <person name="Jordan W.C."/>
            <person name="Karpen G.H."/>
            <person name="Kataoka E."/>
            <person name="Keightley P.D."/>
            <person name="Kheradpour P."/>
            <person name="Kirkness E.F."/>
            <person name="Koerich L.B."/>
            <person name="Kristiansen K."/>
            <person name="Kudrna D."/>
            <person name="Kulathinal R.J."/>
            <person name="Kumar S."/>
            <person name="Kwok R."/>
            <person name="Lander E."/>
            <person name="Langley C.H."/>
            <person name="Lapoint R."/>
            <person name="Lazzaro B.P."/>
            <person name="Lee S.J."/>
            <person name="Levesque L."/>
            <person name="Li R."/>
            <person name="Lin C.F."/>
            <person name="Lin M.F."/>
            <person name="Lindblad-Toh K."/>
            <person name="Llopart A."/>
            <person name="Long M."/>
            <person name="Low L."/>
            <person name="Lozovsky E."/>
            <person name="Lu J."/>
            <person name="Luo M."/>
            <person name="Machado C.A."/>
            <person name="Makalowski W."/>
            <person name="Marzo M."/>
            <person name="Matsuda M."/>
            <person name="Matzkin L."/>
            <person name="McAllister B."/>
            <person name="McBride C.S."/>
            <person name="McKernan B."/>
            <person name="McKernan K."/>
            <person name="Mendez-Lago M."/>
            <person name="Minx P."/>
            <person name="Mollenhauer M.U."/>
            <person name="Montooth K."/>
            <person name="Mount S.M."/>
            <person name="Mu X."/>
            <person name="Myers E."/>
            <person name="Negre B."/>
            <person name="Newfeld S."/>
            <person name="Nielsen R."/>
            <person name="Noor M.A."/>
            <person name="O'Grady P."/>
            <person name="Pachter L."/>
            <person name="Papaceit M."/>
            <person name="Parisi M.J."/>
            <person name="Parisi M."/>
            <person name="Parts L."/>
            <person name="Pedersen J.S."/>
            <person name="Pesole G."/>
            <person name="Phillippy A.M."/>
            <person name="Ponting C.P."/>
            <person name="Pop M."/>
            <person name="Porcelli D."/>
            <person name="Powell J.R."/>
            <person name="Prohaska S."/>
            <person name="Pruitt K."/>
            <person name="Puig M."/>
            <person name="Quesneville H."/>
            <person name="Ram K.R."/>
            <person name="Rand D."/>
            <person name="Rasmussen M.D."/>
            <person name="Reed L.K."/>
            <person name="Reenan R."/>
            <person name="Reily A."/>
            <person name="Remington K.A."/>
            <person name="Rieger T.T."/>
            <person name="Ritchie M.G."/>
            <person name="Robin C."/>
            <person name="Rogers Y.H."/>
            <person name="Rohde C."/>
            <person name="Rozas J."/>
            <person name="Rubenfield M.J."/>
            <person name="Ruiz A."/>
            <person name="Russo S."/>
            <person name="Salzberg S.L."/>
            <person name="Sanchez-Gracia A."/>
            <person name="Saranga D.J."/>
            <person name="Sato H."/>
            <person name="Schaeffer S.W."/>
            <person name="Schatz M.C."/>
            <person name="Schlenke T."/>
            <person name="Schwartz R."/>
            <person name="Segarra C."/>
            <person name="Singh R.S."/>
            <person name="Sirot L."/>
            <person name="Sirota M."/>
            <person name="Sisneros N.B."/>
            <person name="Smith C.D."/>
            <person name="Smith T.F."/>
            <person name="Spieth J."/>
            <person name="Stage D.E."/>
            <person name="Stark A."/>
            <person name="Stephan W."/>
            <person name="Strausberg R.L."/>
            <person name="Strempel S."/>
            <person name="Sturgill D."/>
            <person name="Sutton G."/>
            <person name="Sutton G.G."/>
            <person name="Tao W."/>
            <person name="Teichmann S."/>
            <person name="Tobari Y.N."/>
            <person name="Tomimura Y."/>
            <person name="Tsolas J.M."/>
            <person name="Valente V.L."/>
            <person name="Venter E."/>
            <person name="Venter J.C."/>
            <person name="Vicario S."/>
            <person name="Vieira F.G."/>
            <person name="Vilella A.J."/>
            <person name="Villasante A."/>
            <person name="Walenz B."/>
            <person name="Wang J."/>
            <person name="Wasserman M."/>
            <person name="Watts T."/>
            <person name="Wilson D."/>
            <person name="Wilson R.K."/>
            <person name="Wing R.A."/>
            <person name="Wolfner M.F."/>
            <person name="Wong A."/>
            <person name="Wong G.K."/>
            <person name="Wu C.I."/>
            <person name="Wu G."/>
            <person name="Yamamoto D."/>
            <person name="Yang H.P."/>
            <person name="Yang S.P."/>
            <person name="Yorke J.A."/>
            <person name="Yoshida K."/>
            <person name="Zdobnov E."/>
            <person name="Zhang P."/>
            <person name="Zhang Y."/>
            <person name="Zimin A.V."/>
            <person name="Baldwin J."/>
            <person name="Abdouelleil A."/>
            <person name="Abdulkadir J."/>
            <person name="Abebe A."/>
            <person name="Abera B."/>
            <person name="Abreu J."/>
            <person name="Acer S.C."/>
            <person name="Aftuck L."/>
            <person name="Alexander A."/>
            <person name="An P."/>
            <person name="Anderson E."/>
            <person name="Anderson S."/>
            <person name="Arachi H."/>
            <person name="Azer M."/>
            <person name="Bachantsang P."/>
            <person name="Barry A."/>
            <person name="Bayul T."/>
            <person name="Berlin A."/>
            <person name="Bessette D."/>
            <person name="Bloom T."/>
            <person name="Blye J."/>
            <person name="Boguslavskiy L."/>
            <person name="Bonnet C."/>
            <person name="Boukhgalter B."/>
            <person name="Bourzgui I."/>
            <person name="Brown A."/>
            <person name="Cahill P."/>
            <person name="Channer S."/>
            <person name="Cheshatsang Y."/>
            <person name="Chuda L."/>
            <person name="Citroen M."/>
            <person name="Collymore A."/>
            <person name="Cooke P."/>
            <person name="Costello M."/>
            <person name="D'Aco K."/>
            <person name="Daza R."/>
            <person name="De Haan G."/>
            <person name="DeGray S."/>
            <person name="DeMaso C."/>
            <person name="Dhargay N."/>
            <person name="Dooley K."/>
            <person name="Dooley E."/>
            <person name="Doricent M."/>
            <person name="Dorje P."/>
            <person name="Dorjee K."/>
            <person name="Dupes A."/>
            <person name="Elong R."/>
            <person name="Falk J."/>
            <person name="Farina A."/>
            <person name="Faro S."/>
            <person name="Ferguson D."/>
            <person name="Fisher S."/>
            <person name="Foley C.D."/>
            <person name="Franke A."/>
            <person name="Friedrich D."/>
            <person name="Gadbois L."/>
            <person name="Gearin G."/>
            <person name="Gearin C.R."/>
            <person name="Giannoukos G."/>
            <person name="Goode T."/>
            <person name="Graham J."/>
            <person name="Grandbois E."/>
            <person name="Grewal S."/>
            <person name="Gyaltsen K."/>
            <person name="Hafez N."/>
            <person name="Hagos B."/>
            <person name="Hall J."/>
            <person name="Henson C."/>
            <person name="Hollinger A."/>
            <person name="Honan T."/>
            <person name="Huard M.D."/>
            <person name="Hughes L."/>
            <person name="Hurhula B."/>
            <person name="Husby M.E."/>
            <person name="Kamat A."/>
            <person name="Kanga B."/>
            <person name="Kashin S."/>
            <person name="Khazanovich D."/>
            <person name="Kisner P."/>
            <person name="Lance K."/>
            <person name="Lara M."/>
            <person name="Lee W."/>
            <person name="Lennon N."/>
            <person name="Letendre F."/>
            <person name="LeVine R."/>
            <person name="Lipovsky A."/>
            <person name="Liu X."/>
            <person name="Liu J."/>
            <person name="Liu S."/>
            <person name="Lokyitsang T."/>
            <person name="Lokyitsang Y."/>
            <person name="Lubonja R."/>
            <person name="Lui A."/>
            <person name="MacDonald P."/>
            <person name="Magnisalis V."/>
            <person name="Maru K."/>
            <person name="Matthews C."/>
            <person name="McCusker W."/>
            <person name="McDonough S."/>
            <person name="Mehta T."/>
            <person name="Meldrim J."/>
            <person name="Meneus L."/>
            <person name="Mihai O."/>
            <person name="Mihalev A."/>
            <person name="Mihova T."/>
            <person name="Mittelman R."/>
            <person name="Mlenga V."/>
            <person name="Montmayeur A."/>
            <person name="Mulrain L."/>
            <person name="Navidi A."/>
            <person name="Naylor J."/>
            <person name="Negash T."/>
            <person name="Nguyen T."/>
            <person name="Nguyen N."/>
            <person name="Nicol R."/>
            <person name="Norbu C."/>
            <person name="Norbu N."/>
            <person name="Novod N."/>
            <person name="O'Neill B."/>
            <person name="Osman S."/>
            <person name="Markiewicz E."/>
            <person name="Oyono O.L."/>
            <person name="Patti C."/>
            <person name="Phunkhang P."/>
            <person name="Pierre F."/>
            <person name="Priest M."/>
            <person name="Raghuraman S."/>
            <person name="Rege F."/>
            <person name="Reyes R."/>
            <person name="Rise C."/>
            <person name="Rogov P."/>
            <person name="Ross K."/>
            <person name="Ryan E."/>
            <person name="Settipalli S."/>
            <person name="Shea T."/>
            <person name="Sherpa N."/>
            <person name="Shi L."/>
            <person name="Shih D."/>
            <person name="Sparrow T."/>
            <person name="Spaulding J."/>
            <person name="Stalker J."/>
            <person name="Stange-Thomann N."/>
            <person name="Stavropoulos S."/>
            <person name="Stone C."/>
            <person name="Strader C."/>
            <person name="Tesfaye S."/>
            <person name="Thomson T."/>
            <person name="Thoulutsang Y."/>
            <person name="Thoulutsang D."/>
            <person name="Topham K."/>
            <person name="Topping I."/>
            <person name="Tsamla T."/>
            <person name="Vassiliev H."/>
            <person name="Vo A."/>
            <person name="Wangchuk T."/>
            <person name="Wangdi T."/>
            <person name="Weiand M."/>
            <person name="Wilkinson J."/>
            <person name="Wilson A."/>
            <person name="Yadav S."/>
            <person name="Young G."/>
            <person name="Yu Q."/>
            <person name="Zembek L."/>
            <person name="Zhong D."/>
            <person name="Zimmer A."/>
            <person name="Zwirko Z."/>
            <person name="Jaffe D.B."/>
            <person name="Alvarez P."/>
            <person name="Brockman W."/>
            <person name="Butler J."/>
            <person name="Chin C."/>
            <person name="Gnerre S."/>
            <person name="Grabherr M."/>
            <person name="Kleber M."/>
            <person name="Mauceli E."/>
            <person name="MacCallum I."/>
        </authorList>
    </citation>
    <scope>NUCLEOTIDE SEQUENCE [LARGE SCALE GENOMIC DNA]</scope>
    <source>
        <strain evidence="7">Tucson 14024-0371.13</strain>
    </source>
</reference>
<dbReference type="EMBL" id="CH902617">
    <property type="protein sequence ID" value="KPU80387.1"/>
    <property type="molecule type" value="Genomic_DNA"/>
</dbReference>
<dbReference type="KEGG" id="dan:26514488"/>
<evidence type="ECO:0000256" key="1">
    <source>
        <dbReference type="ARBA" id="ARBA00010052"/>
    </source>
</evidence>
<feature type="binding site" evidence="4">
    <location>
        <position position="170"/>
    </location>
    <ligand>
        <name>Mg(2+)</name>
        <dbReference type="ChEBI" id="CHEBI:18420"/>
        <note>catalytic</note>
    </ligand>
</feature>
<dbReference type="InterPro" id="IPR044929">
    <property type="entry name" value="DNA/RNA_non-sp_Endonuclease_sf"/>
</dbReference>
<name>A0A0P8Y0T4_DROAN</name>
<dbReference type="GeneID" id="26514488"/>
<evidence type="ECO:0000313" key="7">
    <source>
        <dbReference type="Proteomes" id="UP000007801"/>
    </source>
</evidence>
<dbReference type="InParanoid" id="A0A0P8Y0T4"/>
<evidence type="ECO:0000256" key="4">
    <source>
        <dbReference type="PIRSR" id="PIRSR640255-2"/>
    </source>
</evidence>
<dbReference type="Proteomes" id="UP000007801">
    <property type="component" value="Unassembled WGS sequence"/>
</dbReference>
<proteinExistence type="inferred from homology"/>
<feature type="domain" description="DNA/RNA non-specific endonuclease/pyrophosphatase/phosphodiesterase" evidence="5">
    <location>
        <begin position="58"/>
        <end position="288"/>
    </location>
</feature>
<keyword evidence="4" id="KW-0479">Metal-binding</keyword>
<keyword evidence="2" id="KW-0540">Nuclease</keyword>
<comment type="similarity">
    <text evidence="1">Belongs to the DNA/RNA non-specific endonuclease family.</text>
</comment>
<gene>
    <name evidence="6" type="primary">Dana\GF27079</name>
    <name evidence="6" type="ORF">GF27079</name>
</gene>
<dbReference type="GO" id="GO:0046872">
    <property type="term" value="F:metal ion binding"/>
    <property type="evidence" value="ECO:0007669"/>
    <property type="project" value="UniProtKB-KW"/>
</dbReference>
<dbReference type="SUPFAM" id="SSF54060">
    <property type="entry name" value="His-Me finger endonucleases"/>
    <property type="match status" value="1"/>
</dbReference>
<dbReference type="OrthoDB" id="8194122at2759"/>
<dbReference type="GO" id="GO:0006309">
    <property type="term" value="P:apoptotic DNA fragmentation"/>
    <property type="evidence" value="ECO:0007669"/>
    <property type="project" value="TreeGrafter"/>
</dbReference>
<dbReference type="PANTHER" id="PTHR13966:SF17">
    <property type="entry name" value="ENDONUCLEASE-RELATED"/>
    <property type="match status" value="1"/>
</dbReference>
<dbReference type="STRING" id="7217.A0A0P8Y0T4"/>
<dbReference type="InterPro" id="IPR040255">
    <property type="entry name" value="Non-specific_endonuclease"/>
</dbReference>
<sequence>MFCQANDIVRTTCLPNSTFSIPLPLGCNNPLAVSATIVADPSCPATTYSVGYVINNRQLELYRSCYDRGAVKALFTTPLMYPKTIATERSCPQLTTDGALSDADGNSFTPANVFNSFNRILGRNQRFIRNNRDTVIIPARLTPSADYLFGDQICATSKYINVVPLFKSINDGNWQSIEKWVRTTVGVGGHMRIRTGVLGTLTLRGTERRRRQHRIFLIGANKNPVPEWIFKVVRTAANQPHTVFLTYNNIFNNRRPSAPNFCRSVPCPVALANTAAAGYTFCCNAASFNR</sequence>
<protein>
    <recommendedName>
        <fullName evidence="5">DNA/RNA non-specific endonuclease/pyrophosphatase/phosphodiesterase domain-containing protein</fullName>
    </recommendedName>
</protein>
<keyword evidence="7" id="KW-1185">Reference proteome</keyword>
<dbReference type="SMART" id="SM00892">
    <property type="entry name" value="Endonuclease_NS"/>
    <property type="match status" value="1"/>
</dbReference>
<dbReference type="GO" id="GO:0005634">
    <property type="term" value="C:nucleus"/>
    <property type="evidence" value="ECO:0007669"/>
    <property type="project" value="TreeGrafter"/>
</dbReference>
<dbReference type="Pfam" id="PF01223">
    <property type="entry name" value="Endonuclease_NS"/>
    <property type="match status" value="1"/>
</dbReference>
<dbReference type="GO" id="GO:0000014">
    <property type="term" value="F:single-stranded DNA endodeoxyribonuclease activity"/>
    <property type="evidence" value="ECO:0007669"/>
    <property type="project" value="TreeGrafter"/>
</dbReference>
<dbReference type="GO" id="GO:0003676">
    <property type="term" value="F:nucleic acid binding"/>
    <property type="evidence" value="ECO:0007669"/>
    <property type="project" value="InterPro"/>
</dbReference>
<evidence type="ECO:0000313" key="6">
    <source>
        <dbReference type="EMBL" id="KPU80387.1"/>
    </source>
</evidence>
<keyword evidence="3" id="KW-0255">Endonuclease</keyword>
<dbReference type="PANTHER" id="PTHR13966">
    <property type="entry name" value="ENDONUCLEASE RELATED"/>
    <property type="match status" value="1"/>
</dbReference>
<dbReference type="InterPro" id="IPR044925">
    <property type="entry name" value="His-Me_finger_sf"/>
</dbReference>
<dbReference type="InterPro" id="IPR001604">
    <property type="entry name" value="Endo_G_ENPP1-like_dom"/>
</dbReference>
<evidence type="ECO:0000259" key="5">
    <source>
        <dbReference type="SMART" id="SM00892"/>
    </source>
</evidence>